<reference evidence="2 3" key="1">
    <citation type="submission" date="2019-09" db="EMBL/GenBank/DDBJ databases">
        <title>Genome sequence of Rhodovastum atsumiense, a diverse member of the Acetobacteraceae family of non-sulfur purple photosynthetic bacteria.</title>
        <authorList>
            <person name="Meyer T."/>
            <person name="Kyndt J."/>
        </authorList>
    </citation>
    <scope>NUCLEOTIDE SEQUENCE [LARGE SCALE GENOMIC DNA]</scope>
    <source>
        <strain evidence="2 3">DSM 21279</strain>
    </source>
</reference>
<accession>A0A5M6ISB7</accession>
<evidence type="ECO:0000256" key="1">
    <source>
        <dbReference type="SAM" id="SignalP"/>
    </source>
</evidence>
<sequence>MRMPLLLALGLACAVMPREARAQAAATPTDGWQFNLTALIWLPSISGTTTIRGINAPTNASFTEILGKSDSVFGYMGHAEAWKDRIGIFVEPIWMKLEFKSSGAIAAKNVDNLLYTEFGLLWRAREGVYGPHARPWELDLLGGGRYTYIDPSLSFALGPTFGKSREWVDPFIGGRLRADMTERMEVSLRGDVGGFGVGSQFSWNVTGLIGYRFEMFHVPSTVFAGYRAFSQYYRSGSGRSFFKWDNLLYGPVLGLQARF</sequence>
<keyword evidence="1" id="KW-0732">Signal</keyword>
<evidence type="ECO:0000313" key="3">
    <source>
        <dbReference type="Proteomes" id="UP000325255"/>
    </source>
</evidence>
<feature type="signal peptide" evidence="1">
    <location>
        <begin position="1"/>
        <end position="22"/>
    </location>
</feature>
<evidence type="ECO:0008006" key="4">
    <source>
        <dbReference type="Google" id="ProtNLM"/>
    </source>
</evidence>
<dbReference type="Proteomes" id="UP000325255">
    <property type="component" value="Unassembled WGS sequence"/>
</dbReference>
<dbReference type="RefSeq" id="WP_150041769.1">
    <property type="nucleotide sequence ID" value="NZ_OW485601.1"/>
</dbReference>
<proteinExistence type="predicted"/>
<evidence type="ECO:0000313" key="2">
    <source>
        <dbReference type="EMBL" id="KAA5611206.1"/>
    </source>
</evidence>
<comment type="caution">
    <text evidence="2">The sequence shown here is derived from an EMBL/GenBank/DDBJ whole genome shotgun (WGS) entry which is preliminary data.</text>
</comment>
<name>A0A5M6ISB7_9PROT</name>
<organism evidence="2 3">
    <name type="scientific">Rhodovastum atsumiense</name>
    <dbReference type="NCBI Taxonomy" id="504468"/>
    <lineage>
        <taxon>Bacteria</taxon>
        <taxon>Pseudomonadati</taxon>
        <taxon>Pseudomonadota</taxon>
        <taxon>Alphaproteobacteria</taxon>
        <taxon>Acetobacterales</taxon>
        <taxon>Acetobacteraceae</taxon>
        <taxon>Rhodovastum</taxon>
    </lineage>
</organism>
<dbReference type="EMBL" id="VWPK01000023">
    <property type="protein sequence ID" value="KAA5611206.1"/>
    <property type="molecule type" value="Genomic_DNA"/>
</dbReference>
<dbReference type="AlphaFoldDB" id="A0A5M6ISB7"/>
<gene>
    <name evidence="2" type="ORF">F1189_15675</name>
</gene>
<feature type="chain" id="PRO_5024460475" description="Outer membrane beta-barrel protein" evidence="1">
    <location>
        <begin position="23"/>
        <end position="259"/>
    </location>
</feature>
<protein>
    <recommendedName>
        <fullName evidence="4">Outer membrane beta-barrel protein</fullName>
    </recommendedName>
</protein>
<dbReference type="OrthoDB" id="6555107at2"/>
<keyword evidence="3" id="KW-1185">Reference proteome</keyword>